<dbReference type="EMBL" id="HBHX01020273">
    <property type="protein sequence ID" value="CAE0110647.1"/>
    <property type="molecule type" value="Transcribed_RNA"/>
</dbReference>
<organism evidence="2">
    <name type="scientific">Haptolina ericina</name>
    <dbReference type="NCBI Taxonomy" id="156174"/>
    <lineage>
        <taxon>Eukaryota</taxon>
        <taxon>Haptista</taxon>
        <taxon>Haptophyta</taxon>
        <taxon>Prymnesiophyceae</taxon>
        <taxon>Prymnesiales</taxon>
        <taxon>Prymnesiaceae</taxon>
        <taxon>Haptolina</taxon>
    </lineage>
</organism>
<proteinExistence type="predicted"/>
<name>A0A7S3AR01_9EUKA</name>
<evidence type="ECO:0000313" key="2">
    <source>
        <dbReference type="EMBL" id="CAE0110647.1"/>
    </source>
</evidence>
<sequence length="129" mass="14283">MTAKTVVLMLFLASVVDALVLETAMRASVLSRATSATMIWDPTKDEIFDRKSHMLQHSEEALPMYVGPPPGYSKPEDGCEEVTLDQYASTVFGRTSGKVDAWICAEESVDAFEECNYVMHQGELVWACV</sequence>
<gene>
    <name evidence="2" type="ORF">HERI1096_LOCUS11307</name>
</gene>
<accession>A0A7S3AR01</accession>
<feature type="signal peptide" evidence="1">
    <location>
        <begin position="1"/>
        <end position="18"/>
    </location>
</feature>
<evidence type="ECO:0000256" key="1">
    <source>
        <dbReference type="SAM" id="SignalP"/>
    </source>
</evidence>
<protein>
    <submittedName>
        <fullName evidence="2">Uncharacterized protein</fullName>
    </submittedName>
</protein>
<reference evidence="2" key="1">
    <citation type="submission" date="2021-01" db="EMBL/GenBank/DDBJ databases">
        <authorList>
            <person name="Corre E."/>
            <person name="Pelletier E."/>
            <person name="Niang G."/>
            <person name="Scheremetjew M."/>
            <person name="Finn R."/>
            <person name="Kale V."/>
            <person name="Holt S."/>
            <person name="Cochrane G."/>
            <person name="Meng A."/>
            <person name="Brown T."/>
            <person name="Cohen L."/>
        </authorList>
    </citation>
    <scope>NUCLEOTIDE SEQUENCE</scope>
    <source>
        <strain evidence="2">CCMP281</strain>
    </source>
</reference>
<keyword evidence="1" id="KW-0732">Signal</keyword>
<feature type="chain" id="PRO_5031159071" evidence="1">
    <location>
        <begin position="19"/>
        <end position="129"/>
    </location>
</feature>
<dbReference type="AlphaFoldDB" id="A0A7S3AR01"/>